<dbReference type="InterPro" id="IPR000524">
    <property type="entry name" value="Tscrpt_reg_HTH_GntR"/>
</dbReference>
<dbReference type="Gene3D" id="3.40.640.10">
    <property type="entry name" value="Type I PLP-dependent aspartate aminotransferase-like (Major domain)"/>
    <property type="match status" value="1"/>
</dbReference>
<dbReference type="InterPro" id="IPR015424">
    <property type="entry name" value="PyrdxlP-dep_Trfase"/>
</dbReference>
<evidence type="ECO:0000256" key="1">
    <source>
        <dbReference type="ARBA" id="ARBA00005384"/>
    </source>
</evidence>
<dbReference type="GO" id="GO:0008483">
    <property type="term" value="F:transaminase activity"/>
    <property type="evidence" value="ECO:0007669"/>
    <property type="project" value="UniProtKB-KW"/>
</dbReference>
<evidence type="ECO:0000313" key="9">
    <source>
        <dbReference type="Proteomes" id="UP000185598"/>
    </source>
</evidence>
<keyword evidence="4" id="KW-0238">DNA-binding</keyword>
<dbReference type="RefSeq" id="WP_075614454.1">
    <property type="nucleotide sequence ID" value="NZ_JACIED010000003.1"/>
</dbReference>
<keyword evidence="2" id="KW-0663">Pyridoxal phosphate</keyword>
<dbReference type="OrthoDB" id="9808770at2"/>
<keyword evidence="3" id="KW-0805">Transcription regulation</keyword>
<protein>
    <submittedName>
        <fullName evidence="8">Aspartate aminotransferase</fullName>
    </submittedName>
    <submittedName>
        <fullName evidence="7">GntR family transcriptional regulator/MocR family aminotransferase</fullName>
    </submittedName>
</protein>
<dbReference type="GO" id="GO:0030170">
    <property type="term" value="F:pyridoxal phosphate binding"/>
    <property type="evidence" value="ECO:0007669"/>
    <property type="project" value="InterPro"/>
</dbReference>
<keyword evidence="8" id="KW-0032">Aminotransferase</keyword>
<feature type="domain" description="HTH gntR-type" evidence="6">
    <location>
        <begin position="13"/>
        <end position="85"/>
    </location>
</feature>
<keyword evidence="8" id="KW-0808">Transferase</keyword>
<keyword evidence="5" id="KW-0804">Transcription</keyword>
<dbReference type="GO" id="GO:0003700">
    <property type="term" value="F:DNA-binding transcription factor activity"/>
    <property type="evidence" value="ECO:0007669"/>
    <property type="project" value="InterPro"/>
</dbReference>
<dbReference type="AlphaFoldDB" id="A0A1Q9A7M1"/>
<dbReference type="Proteomes" id="UP000544107">
    <property type="component" value="Unassembled WGS sequence"/>
</dbReference>
<dbReference type="CDD" id="cd07377">
    <property type="entry name" value="WHTH_GntR"/>
    <property type="match status" value="1"/>
</dbReference>
<evidence type="ECO:0000256" key="3">
    <source>
        <dbReference type="ARBA" id="ARBA00023015"/>
    </source>
</evidence>
<dbReference type="InterPro" id="IPR051446">
    <property type="entry name" value="HTH_trans_reg/aminotransferase"/>
</dbReference>
<dbReference type="SMART" id="SM00345">
    <property type="entry name" value="HTH_GNTR"/>
    <property type="match status" value="1"/>
</dbReference>
<sequence>MNRVVVRREHSARLGARGIYASLREQIVAKVYGQNGVLPSARALSVELGVSRTTVTTAYEQLAAEGFIVIRQGTRPRVAITVSDEKISSSSLERERPQKLSDFGTRLGDLAMPVGRDAGELVADFRYGGLSTSDFPMPAWRKAVNGAILRRPPVLFYNDPCGSVRLRAALQGYLWRARSIRCEPDDVVIVNGSQQGLDLCARLLLDRGDKFVIENPCYPMARSIFQVTGAIPIPVNVDAEGIRSDLISKLDARMAYVTPSHQFPLGSVMSVGRRQQLLNWAEEQSAYIVEDDYDSEYRFDMKPVPPLRALGGASNVIYVGTVSKTLSPTLRLGYVVVPPALQEVFVQAKRLTDRHAPVLEQEALATLLETGAYESHVRKARRNNARRREALLDALQEEFGEDVRVEGAEAGLHLVVWFLDIQPSMATPFIETAASLSVGVYSIRPHYVDQPYAHEYLGLVMGYASLSEHQIRLGVKLLRRAYQTVSCGAS</sequence>
<keyword evidence="9" id="KW-1185">Reference proteome</keyword>
<dbReference type="GO" id="GO:0003677">
    <property type="term" value="F:DNA binding"/>
    <property type="evidence" value="ECO:0007669"/>
    <property type="project" value="UniProtKB-KW"/>
</dbReference>
<dbReference type="SUPFAM" id="SSF53383">
    <property type="entry name" value="PLP-dependent transferases"/>
    <property type="match status" value="1"/>
</dbReference>
<dbReference type="Pfam" id="PF00392">
    <property type="entry name" value="GntR"/>
    <property type="match status" value="1"/>
</dbReference>
<dbReference type="PANTHER" id="PTHR46577">
    <property type="entry name" value="HTH-TYPE TRANSCRIPTIONAL REGULATORY PROTEIN GABR"/>
    <property type="match status" value="1"/>
</dbReference>
<dbReference type="EMBL" id="MKIN01000021">
    <property type="protein sequence ID" value="OLP50562.1"/>
    <property type="molecule type" value="Genomic_DNA"/>
</dbReference>
<reference evidence="7 10" key="2">
    <citation type="submission" date="2020-08" db="EMBL/GenBank/DDBJ databases">
        <title>Genomic Encyclopedia of Type Strains, Phase IV (KMG-IV): sequencing the most valuable type-strain genomes for metagenomic binning, comparative biology and taxonomic classification.</title>
        <authorList>
            <person name="Goeker M."/>
        </authorList>
    </citation>
    <scope>NUCLEOTIDE SEQUENCE [LARGE SCALE GENOMIC DNA]</scope>
    <source>
        <strain evidence="7 10">DSM 100021</strain>
    </source>
</reference>
<organism evidence="8 9">
    <name type="scientific">Allorhizobium taibaishanense</name>
    <dbReference type="NCBI Taxonomy" id="887144"/>
    <lineage>
        <taxon>Bacteria</taxon>
        <taxon>Pseudomonadati</taxon>
        <taxon>Pseudomonadota</taxon>
        <taxon>Alphaproteobacteria</taxon>
        <taxon>Hyphomicrobiales</taxon>
        <taxon>Rhizobiaceae</taxon>
        <taxon>Rhizobium/Agrobacterium group</taxon>
        <taxon>Allorhizobium</taxon>
    </lineage>
</organism>
<dbReference type="Pfam" id="PF00155">
    <property type="entry name" value="Aminotran_1_2"/>
    <property type="match status" value="1"/>
</dbReference>
<dbReference type="Gene3D" id="1.10.10.10">
    <property type="entry name" value="Winged helix-like DNA-binding domain superfamily/Winged helix DNA-binding domain"/>
    <property type="match status" value="1"/>
</dbReference>
<name>A0A1Q9A7M1_9HYPH</name>
<comment type="caution">
    <text evidence="8">The sequence shown here is derived from an EMBL/GenBank/DDBJ whole genome shotgun (WGS) entry which is preliminary data.</text>
</comment>
<reference evidence="8 9" key="1">
    <citation type="submission" date="2016-09" db="EMBL/GenBank/DDBJ databases">
        <title>Rhizobium oryziradicis sp. nov., isolated from the root of rice.</title>
        <authorList>
            <person name="Zhao J."/>
            <person name="Zhang X."/>
        </authorList>
    </citation>
    <scope>NUCLEOTIDE SEQUENCE [LARGE SCALE GENOMIC DNA]</scope>
    <source>
        <strain evidence="8 9">14971</strain>
    </source>
</reference>
<evidence type="ECO:0000313" key="7">
    <source>
        <dbReference type="EMBL" id="MBB4008235.1"/>
    </source>
</evidence>
<dbReference type="PROSITE" id="PS50949">
    <property type="entry name" value="HTH_GNTR"/>
    <property type="match status" value="1"/>
</dbReference>
<dbReference type="SUPFAM" id="SSF46785">
    <property type="entry name" value="Winged helix' DNA-binding domain"/>
    <property type="match status" value="1"/>
</dbReference>
<dbReference type="InterPro" id="IPR015421">
    <property type="entry name" value="PyrdxlP-dep_Trfase_major"/>
</dbReference>
<evidence type="ECO:0000313" key="10">
    <source>
        <dbReference type="Proteomes" id="UP000544107"/>
    </source>
</evidence>
<dbReference type="InterPro" id="IPR004839">
    <property type="entry name" value="Aminotransferase_I/II_large"/>
</dbReference>
<evidence type="ECO:0000256" key="4">
    <source>
        <dbReference type="ARBA" id="ARBA00023125"/>
    </source>
</evidence>
<gene>
    <name evidence="8" type="ORF">BJF91_14930</name>
    <name evidence="7" type="ORF">GGQ71_002515</name>
</gene>
<accession>A0A1Q9A7M1</accession>
<comment type="similarity">
    <text evidence="1">In the C-terminal section; belongs to the class-I pyridoxal-phosphate-dependent aminotransferase family.</text>
</comment>
<evidence type="ECO:0000256" key="5">
    <source>
        <dbReference type="ARBA" id="ARBA00023163"/>
    </source>
</evidence>
<proteinExistence type="inferred from homology"/>
<dbReference type="PRINTS" id="PR00035">
    <property type="entry name" value="HTHGNTR"/>
</dbReference>
<dbReference type="STRING" id="887144.BJF91_14930"/>
<evidence type="ECO:0000256" key="2">
    <source>
        <dbReference type="ARBA" id="ARBA00022898"/>
    </source>
</evidence>
<dbReference type="InterPro" id="IPR036390">
    <property type="entry name" value="WH_DNA-bd_sf"/>
</dbReference>
<dbReference type="PANTHER" id="PTHR46577:SF1">
    <property type="entry name" value="HTH-TYPE TRANSCRIPTIONAL REGULATORY PROTEIN GABR"/>
    <property type="match status" value="1"/>
</dbReference>
<dbReference type="InterPro" id="IPR036388">
    <property type="entry name" value="WH-like_DNA-bd_sf"/>
</dbReference>
<dbReference type="EMBL" id="JACIED010000003">
    <property type="protein sequence ID" value="MBB4008235.1"/>
    <property type="molecule type" value="Genomic_DNA"/>
</dbReference>
<dbReference type="Proteomes" id="UP000185598">
    <property type="component" value="Unassembled WGS sequence"/>
</dbReference>
<dbReference type="CDD" id="cd00609">
    <property type="entry name" value="AAT_like"/>
    <property type="match status" value="1"/>
</dbReference>
<evidence type="ECO:0000313" key="8">
    <source>
        <dbReference type="EMBL" id="OLP50562.1"/>
    </source>
</evidence>
<evidence type="ECO:0000259" key="6">
    <source>
        <dbReference type="PROSITE" id="PS50949"/>
    </source>
</evidence>